<dbReference type="Pfam" id="PF25097">
    <property type="entry name" value="ARM_Cnot1"/>
    <property type="match status" value="1"/>
</dbReference>
<reference evidence="3 4" key="1">
    <citation type="journal article" date="2024" name="BMC Genomics">
        <title>Genome assembly of redclaw crayfish (Cherax quadricarinatus) provides insights into its immune adaptation and hypoxia tolerance.</title>
        <authorList>
            <person name="Liu Z."/>
            <person name="Zheng J."/>
            <person name="Li H."/>
            <person name="Fang K."/>
            <person name="Wang S."/>
            <person name="He J."/>
            <person name="Zhou D."/>
            <person name="Weng S."/>
            <person name="Chi M."/>
            <person name="Gu Z."/>
            <person name="He J."/>
            <person name="Li F."/>
            <person name="Wang M."/>
        </authorList>
    </citation>
    <scope>NUCLEOTIDE SEQUENCE [LARGE SCALE GENOMIC DNA]</scope>
    <source>
        <strain evidence="3">ZL_2023a</strain>
    </source>
</reference>
<accession>A0AAW0XQJ4</accession>
<dbReference type="EMBL" id="JARKIK010000029">
    <property type="protein sequence ID" value="KAK8742066.1"/>
    <property type="molecule type" value="Genomic_DNA"/>
</dbReference>
<evidence type="ECO:0000259" key="1">
    <source>
        <dbReference type="Pfam" id="PF04054"/>
    </source>
</evidence>
<dbReference type="GO" id="GO:0017148">
    <property type="term" value="P:negative regulation of translation"/>
    <property type="evidence" value="ECO:0007669"/>
    <property type="project" value="InterPro"/>
</dbReference>
<feature type="domain" description="CCR4-NOT transcription complex subunit 1-like NOT1 connector" evidence="2">
    <location>
        <begin position="20"/>
        <end position="222"/>
    </location>
</feature>
<name>A0AAW0XQJ4_CHEQU</name>
<dbReference type="FunFam" id="1.25.40.800:FF:000001">
    <property type="entry name" value="CCR4-NOT transcription complex subunit 1"/>
    <property type="match status" value="1"/>
</dbReference>
<dbReference type="GO" id="GO:0000932">
    <property type="term" value="C:P-body"/>
    <property type="evidence" value="ECO:0007669"/>
    <property type="project" value="TreeGrafter"/>
</dbReference>
<dbReference type="Gene3D" id="1.25.40.800">
    <property type="match status" value="1"/>
</dbReference>
<sequence length="700" mass="79409">TFGSEEATAFLVLTERISAELEHTIQAFTTLAPTSPLIPMLHSLREGLLLTRTNRDAHAAQMLLRKCVENLMEGARELPSEPELNQLALRFRDCHLIVLKAMADHRSYGMIWTSKNLTKCWAEARDEIKYNLDVGDWFIRSNLFNLQLLDEHLARTLEDPRVHSYIPSIFVMQLVQVYLIDDPSNSVLSETDLQLTLEALVRICHSRQAPDGLVSLIEALRMKHDLLSSERLTGGNSLSGSNTPLSAGPSLHFHSGVTQARDFQDPPALQEKTEVLLREWIQMYHSPTAGQGSASAFQHFVKQMNLHGILKTDDLITRFFRICISMCRDLCVRSILEQGQGPSPTYVRSKCFQNLDAFVRLIALLVKHSGEATNPTTKINLLNKVLGLVCGIMIHDIESNGTEFQQLPYHRILIMLFLELNAPEAILESINLPGTLRVLLVLLHDFPEFLCEYHYGFCDVIPPNCIQMRNLILSAFPRNMRLPDPFTPNLKVDMLPEITVSPKIHTTVASLIQPPEFKKNLDSYLKNRTPVTFLSDMRTYLQQVSNEPGMHYNMSVMNSLVLYVGMQAIAQINSKGLTPSMSTIAHSAHMDIFQNLGVDLDTEGRYLFLNAIANQLRYPNSHTHYFSCTLLHLFAEANTEAIQEQITRVLLERLIVNRPHPWGLLITFIELIKNPSFKFWSHEFVKCAPEIEKTLSCCMI</sequence>
<dbReference type="Proteomes" id="UP001445076">
    <property type="component" value="Unassembled WGS sequence"/>
</dbReference>
<dbReference type="GO" id="GO:0030015">
    <property type="term" value="C:CCR4-NOT core complex"/>
    <property type="evidence" value="ECO:0007669"/>
    <property type="project" value="InterPro"/>
</dbReference>
<evidence type="ECO:0000313" key="4">
    <source>
        <dbReference type="Proteomes" id="UP001445076"/>
    </source>
</evidence>
<dbReference type="Gene3D" id="1.25.40.790">
    <property type="match status" value="2"/>
</dbReference>
<protein>
    <submittedName>
        <fullName evidence="3">Uncharacterized protein</fullName>
    </submittedName>
</protein>
<comment type="caution">
    <text evidence="3">The sequence shown here is derived from an EMBL/GenBank/DDBJ whole genome shotgun (WGS) entry which is preliminary data.</text>
</comment>
<keyword evidence="4" id="KW-1185">Reference proteome</keyword>
<dbReference type="GO" id="GO:0060090">
    <property type="term" value="F:molecular adaptor activity"/>
    <property type="evidence" value="ECO:0007669"/>
    <property type="project" value="TreeGrafter"/>
</dbReference>
<proteinExistence type="predicted"/>
<dbReference type="InterPro" id="IPR007196">
    <property type="entry name" value="CCR4-Not_Not1_C"/>
</dbReference>
<evidence type="ECO:0000313" key="3">
    <source>
        <dbReference type="EMBL" id="KAK8742066.1"/>
    </source>
</evidence>
<organism evidence="3 4">
    <name type="scientific">Cherax quadricarinatus</name>
    <name type="common">Australian red claw crayfish</name>
    <dbReference type="NCBI Taxonomy" id="27406"/>
    <lineage>
        <taxon>Eukaryota</taxon>
        <taxon>Metazoa</taxon>
        <taxon>Ecdysozoa</taxon>
        <taxon>Arthropoda</taxon>
        <taxon>Crustacea</taxon>
        <taxon>Multicrustacea</taxon>
        <taxon>Malacostraca</taxon>
        <taxon>Eumalacostraca</taxon>
        <taxon>Eucarida</taxon>
        <taxon>Decapoda</taxon>
        <taxon>Pleocyemata</taxon>
        <taxon>Astacidea</taxon>
        <taxon>Parastacoidea</taxon>
        <taxon>Parastacidae</taxon>
        <taxon>Cherax</taxon>
    </lineage>
</organism>
<dbReference type="AlphaFoldDB" id="A0AAW0XQJ4"/>
<feature type="non-terminal residue" evidence="3">
    <location>
        <position position="1"/>
    </location>
</feature>
<dbReference type="InterPro" id="IPR040398">
    <property type="entry name" value="Not1"/>
</dbReference>
<dbReference type="CDD" id="cd20710">
    <property type="entry name" value="NOT1_connector"/>
    <property type="match status" value="1"/>
</dbReference>
<evidence type="ECO:0000259" key="2">
    <source>
        <dbReference type="Pfam" id="PF25097"/>
    </source>
</evidence>
<gene>
    <name evidence="3" type="ORF">OTU49_002088</name>
</gene>
<dbReference type="PANTHER" id="PTHR13162">
    <property type="entry name" value="CCR4-NOT TRANSCRIPTION COMPLEX"/>
    <property type="match status" value="1"/>
</dbReference>
<dbReference type="GO" id="GO:0000288">
    <property type="term" value="P:nuclear-transcribed mRNA catabolic process, deadenylation-dependent decay"/>
    <property type="evidence" value="ECO:0007669"/>
    <property type="project" value="TreeGrafter"/>
</dbReference>
<dbReference type="PANTHER" id="PTHR13162:SF8">
    <property type="entry name" value="CCR4-NOT TRANSCRIPTION COMPLEX SUBUNIT 1"/>
    <property type="match status" value="1"/>
</dbReference>
<dbReference type="InterPro" id="IPR055454">
    <property type="entry name" value="CNOT1-like_NOT1_connector"/>
</dbReference>
<feature type="domain" description="CCR4-Not complex component Not1 C-terminal" evidence="1">
    <location>
        <begin position="434"/>
        <end position="695"/>
    </location>
</feature>
<dbReference type="Pfam" id="PF04054">
    <property type="entry name" value="Not1"/>
    <property type="match status" value="1"/>
</dbReference>